<dbReference type="AlphaFoldDB" id="A0A2C6BPG1"/>
<evidence type="ECO:0000256" key="1">
    <source>
        <dbReference type="SAM" id="MobiDB-lite"/>
    </source>
</evidence>
<name>A0A2C6BPG1_FUSNP</name>
<feature type="region of interest" description="Disordered" evidence="1">
    <location>
        <begin position="154"/>
        <end position="206"/>
    </location>
</feature>
<gene>
    <name evidence="2" type="ORF">CBG54_02445</name>
</gene>
<feature type="compositionally biased region" description="Acidic residues" evidence="1">
    <location>
        <begin position="174"/>
        <end position="186"/>
    </location>
</feature>
<evidence type="ECO:0000313" key="3">
    <source>
        <dbReference type="Proteomes" id="UP000224182"/>
    </source>
</evidence>
<dbReference type="RefSeq" id="WP_098973642.1">
    <property type="nucleotide sequence ID" value="NZ_CP077115.1"/>
</dbReference>
<dbReference type="Proteomes" id="UP000224182">
    <property type="component" value="Unassembled WGS sequence"/>
</dbReference>
<comment type="caution">
    <text evidence="2">The sequence shown here is derived from an EMBL/GenBank/DDBJ whole genome shotgun (WGS) entry which is preliminary data.</text>
</comment>
<sequence>MISDNILKWYTDEIIRSKYNVLGWSLIEKQIKEDKTKLVFETSNTKLSLEFKKLSETTIIFNNIVCKEEVPKTKINGVEYYLEEAIWAEVFDEKLLNKGLELENMTIEEIEKEAISCIEKAFERMASIKTNNNLSLFDEDEKNDIEEAEIIEVTESGNSNQNLLEDKTNKKEEDNPDEIDKTDEIEEEKKPKKRGRKPKNQNRDEE</sequence>
<feature type="compositionally biased region" description="Basic and acidic residues" evidence="1">
    <location>
        <begin position="164"/>
        <end position="173"/>
    </location>
</feature>
<proteinExistence type="predicted"/>
<feature type="compositionally biased region" description="Basic residues" evidence="1">
    <location>
        <begin position="191"/>
        <end position="200"/>
    </location>
</feature>
<organism evidence="2 3">
    <name type="scientific">Fusobacterium nucleatum subsp. polymorphum</name>
    <name type="common">Fusobacterium polymorphum</name>
    <dbReference type="NCBI Taxonomy" id="76857"/>
    <lineage>
        <taxon>Bacteria</taxon>
        <taxon>Fusobacteriati</taxon>
        <taxon>Fusobacteriota</taxon>
        <taxon>Fusobacteriia</taxon>
        <taxon>Fusobacteriales</taxon>
        <taxon>Fusobacteriaceae</taxon>
        <taxon>Fusobacterium</taxon>
    </lineage>
</organism>
<dbReference type="EMBL" id="NIRN01000001">
    <property type="protein sequence ID" value="PHI05984.1"/>
    <property type="molecule type" value="Genomic_DNA"/>
</dbReference>
<accession>A0A2C6BPG1</accession>
<reference evidence="2 3" key="1">
    <citation type="submission" date="2017-06" db="EMBL/GenBank/DDBJ databases">
        <title>Draft genome sequence of Fusobacterium nucleatum subsp. polymorphum KCOM 1271 (=ChDC F305).</title>
        <authorList>
            <person name="Kook J.-K."/>
            <person name="Park S.-N."/>
            <person name="Lim Y.K."/>
            <person name="Roh H."/>
        </authorList>
    </citation>
    <scope>NUCLEOTIDE SEQUENCE [LARGE SCALE GENOMIC DNA]</scope>
    <source>
        <strain evidence="3">KCOM 1271 (ChDC F305)</strain>
    </source>
</reference>
<evidence type="ECO:0000313" key="2">
    <source>
        <dbReference type="EMBL" id="PHI05984.1"/>
    </source>
</evidence>
<protein>
    <submittedName>
        <fullName evidence="2">Uncharacterized protein</fullName>
    </submittedName>
</protein>